<comment type="caution">
    <text evidence="1">The sequence shown here is derived from an EMBL/GenBank/DDBJ whole genome shotgun (WGS) entry which is preliminary data.</text>
</comment>
<reference evidence="1 2" key="1">
    <citation type="submission" date="2018-11" db="EMBL/GenBank/DDBJ databases">
        <title>Neisseria weixii sp. nov. isolated from the rectal contents of plateau pika (Ochotona cruzoniae).</title>
        <authorList>
            <person name="Zhang G."/>
        </authorList>
    </citation>
    <scope>NUCLEOTIDE SEQUENCE [LARGE SCALE GENOMIC DNA]</scope>
    <source>
        <strain evidence="1 2">10009</strain>
    </source>
</reference>
<organism evidence="1 2">
    <name type="scientific">Neisseria weixii</name>
    <dbReference type="NCBI Taxonomy" id="1853276"/>
    <lineage>
        <taxon>Bacteria</taxon>
        <taxon>Pseudomonadati</taxon>
        <taxon>Pseudomonadota</taxon>
        <taxon>Betaproteobacteria</taxon>
        <taxon>Neisseriales</taxon>
        <taxon>Neisseriaceae</taxon>
        <taxon>Neisseria</taxon>
    </lineage>
</organism>
<gene>
    <name evidence="1" type="ORF">EGK74_09490</name>
</gene>
<accession>A0A3N4MUX1</accession>
<evidence type="ECO:0008006" key="3">
    <source>
        <dbReference type="Google" id="ProtNLM"/>
    </source>
</evidence>
<evidence type="ECO:0000313" key="1">
    <source>
        <dbReference type="EMBL" id="RPD85557.1"/>
    </source>
</evidence>
<name>A0A3N4MUX1_9NEIS</name>
<protein>
    <recommendedName>
        <fullName evidence="3">Transposase</fullName>
    </recommendedName>
</protein>
<dbReference type="EMBL" id="RPFL01000027">
    <property type="protein sequence ID" value="RPD85557.1"/>
    <property type="molecule type" value="Genomic_DNA"/>
</dbReference>
<dbReference type="AlphaFoldDB" id="A0A3N4MUX1"/>
<sequence length="91" mass="10378">MAKYSNGFKLKVVEYYLQGHGGKLTAKAFCLDHAAVRKRATRYILHGEDGINRWSGITVYPVGFKLNAVRMVINEGLSQKEASARKWRLRH</sequence>
<evidence type="ECO:0000313" key="2">
    <source>
        <dbReference type="Proteomes" id="UP000272412"/>
    </source>
</evidence>
<dbReference type="Proteomes" id="UP000272412">
    <property type="component" value="Unassembled WGS sequence"/>
</dbReference>
<proteinExistence type="predicted"/>
<keyword evidence="2" id="KW-1185">Reference proteome</keyword>